<feature type="non-terminal residue" evidence="2">
    <location>
        <position position="1"/>
    </location>
</feature>
<dbReference type="EMBL" id="AUZX01002042">
    <property type="protein sequence ID" value="EQD77768.1"/>
    <property type="molecule type" value="Genomic_DNA"/>
</dbReference>
<feature type="transmembrane region" description="Helical" evidence="1">
    <location>
        <begin position="64"/>
        <end position="86"/>
    </location>
</feature>
<keyword evidence="1" id="KW-1133">Transmembrane helix</keyword>
<reference evidence="2" key="1">
    <citation type="submission" date="2013-08" db="EMBL/GenBank/DDBJ databases">
        <authorList>
            <person name="Mendez C."/>
            <person name="Richter M."/>
            <person name="Ferrer M."/>
            <person name="Sanchez J."/>
        </authorList>
    </citation>
    <scope>NUCLEOTIDE SEQUENCE</scope>
</reference>
<comment type="caution">
    <text evidence="2">The sequence shown here is derived from an EMBL/GenBank/DDBJ whole genome shotgun (WGS) entry which is preliminary data.</text>
</comment>
<feature type="transmembrane region" description="Helical" evidence="1">
    <location>
        <begin position="35"/>
        <end position="58"/>
    </location>
</feature>
<feature type="transmembrane region" description="Helical" evidence="1">
    <location>
        <begin position="107"/>
        <end position="122"/>
    </location>
</feature>
<organism evidence="2">
    <name type="scientific">mine drainage metagenome</name>
    <dbReference type="NCBI Taxonomy" id="410659"/>
    <lineage>
        <taxon>unclassified sequences</taxon>
        <taxon>metagenomes</taxon>
        <taxon>ecological metagenomes</taxon>
    </lineage>
</organism>
<proteinExistence type="predicted"/>
<reference evidence="2" key="2">
    <citation type="journal article" date="2014" name="ISME J.">
        <title>Microbial stratification in low pH oxic and suboxic macroscopic growths along an acid mine drainage.</title>
        <authorList>
            <person name="Mendez-Garcia C."/>
            <person name="Mesa V."/>
            <person name="Sprenger R.R."/>
            <person name="Richter M."/>
            <person name="Diez M.S."/>
            <person name="Solano J."/>
            <person name="Bargiela R."/>
            <person name="Golyshina O.V."/>
            <person name="Manteca A."/>
            <person name="Ramos J.L."/>
            <person name="Gallego J.R."/>
            <person name="Llorente I."/>
            <person name="Martins Dos Santos V.A."/>
            <person name="Jensen O.N."/>
            <person name="Pelaez A.I."/>
            <person name="Sanchez J."/>
            <person name="Ferrer M."/>
        </authorList>
    </citation>
    <scope>NUCLEOTIDE SEQUENCE</scope>
</reference>
<protein>
    <submittedName>
        <fullName evidence="2">Uncharacterized protein</fullName>
    </submittedName>
</protein>
<sequence length="124" mass="14431">HQSDFIRTPKYGVGINESPDQWKLRAGTFKHKARWIPFAELAIGLYLLACALIALWFNRAASCVPFMLIFMFGYLYVGSLSLHQLWLSSGITRNETVEIIDPRRRRIAIWLAIVFCDFFYGEKR</sequence>
<keyword evidence="1" id="KW-0812">Transmembrane</keyword>
<evidence type="ECO:0000313" key="2">
    <source>
        <dbReference type="EMBL" id="EQD77768.1"/>
    </source>
</evidence>
<name>T1C9H8_9ZZZZ</name>
<evidence type="ECO:0000256" key="1">
    <source>
        <dbReference type="SAM" id="Phobius"/>
    </source>
</evidence>
<accession>T1C9H8</accession>
<keyword evidence="1" id="KW-0472">Membrane</keyword>
<dbReference type="AlphaFoldDB" id="T1C9H8"/>
<gene>
    <name evidence="2" type="ORF">B1A_02754</name>
</gene>